<name>A0A315XKZ4_9EURY</name>
<dbReference type="AlphaFoldDB" id="A0A315XKZ4"/>
<dbReference type="EMBL" id="MZGS01000028">
    <property type="protein sequence ID" value="PWB85272.1"/>
    <property type="molecule type" value="Genomic_DNA"/>
</dbReference>
<protein>
    <submittedName>
        <fullName evidence="1">Uncharacterized protein</fullName>
    </submittedName>
</protein>
<keyword evidence="2" id="KW-1185">Reference proteome</keyword>
<reference evidence="1 2" key="1">
    <citation type="submission" date="2017-03" db="EMBL/GenBank/DDBJ databases">
        <title>Genome sequence of Methanobrevibacter thaueri.</title>
        <authorList>
            <person name="Poehlein A."/>
            <person name="Seedorf H."/>
            <person name="Daniel R."/>
        </authorList>
    </citation>
    <scope>NUCLEOTIDE SEQUENCE [LARGE SCALE GENOMIC DNA]</scope>
    <source>
        <strain evidence="1 2">DSM 11995</strain>
    </source>
</reference>
<comment type="caution">
    <text evidence="1">The sequence shown here is derived from an EMBL/GenBank/DDBJ whole genome shotgun (WGS) entry which is preliminary data.</text>
</comment>
<gene>
    <name evidence="1" type="ORF">MBBTH_18710</name>
</gene>
<accession>A0A315XKZ4</accession>
<sequence length="96" mass="10775">MTTTVNQFQDNYHGILTHNGEIKVAKCDVEQTILHIDDNGTVLVKGRKKAYVTQIHAKLLSLMHYAAEGDIGFVKFRRGEAYIVGFRKNNGANKNV</sequence>
<dbReference type="Proteomes" id="UP000251717">
    <property type="component" value="Unassembled WGS sequence"/>
</dbReference>
<evidence type="ECO:0000313" key="1">
    <source>
        <dbReference type="EMBL" id="PWB85272.1"/>
    </source>
</evidence>
<organism evidence="1 2">
    <name type="scientific">Methanobrevibacter thaueri</name>
    <dbReference type="NCBI Taxonomy" id="190975"/>
    <lineage>
        <taxon>Archaea</taxon>
        <taxon>Methanobacteriati</taxon>
        <taxon>Methanobacteriota</taxon>
        <taxon>Methanomada group</taxon>
        <taxon>Methanobacteria</taxon>
        <taxon>Methanobacteriales</taxon>
        <taxon>Methanobacteriaceae</taxon>
        <taxon>Methanobrevibacter</taxon>
    </lineage>
</organism>
<evidence type="ECO:0000313" key="2">
    <source>
        <dbReference type="Proteomes" id="UP000251717"/>
    </source>
</evidence>
<proteinExistence type="predicted"/>